<dbReference type="AlphaFoldDB" id="A0A1H6K5S6"/>
<gene>
    <name evidence="2" type="ORF">SAMN05192561_1264</name>
</gene>
<sequence length="298" mass="33484">MTPSVSPGEEWPGYYRGYRLRTNPDGDVWWQVYQGTDRLHLDPSPDDLVEQLLSLKRLGGRVRVTEDNDVITREETDDGYRTVYVGNLSVEGELVPRDAPEFSVDVNPTGLNPGDLWPSVYDGAKFSFSGGGEHIWWSNPATNRRHPVETPIPNSVLTALQTHKPKGGSFRITPWNDVITLVSAHPAPDTIQEQFSDLPRVVKNIIKLRKERGVEMLPVYVGKIHDTPIQIGEPKTLIDELSDEEREELEGWAASLGTNSPTREEDHSADSITQSESDDTEPIEEELPDDDPEDWYTG</sequence>
<dbReference type="RefSeq" id="WP_143040918.1">
    <property type="nucleotide sequence ID" value="NZ_FNWU01000026.1"/>
</dbReference>
<reference evidence="2 3" key="1">
    <citation type="submission" date="2016-10" db="EMBL/GenBank/DDBJ databases">
        <authorList>
            <person name="de Groot N.N."/>
        </authorList>
    </citation>
    <scope>NUCLEOTIDE SEQUENCE [LARGE SCALE GENOMIC DNA]</scope>
    <source>
        <strain evidence="2 3">IBRC-M10418</strain>
    </source>
</reference>
<proteinExistence type="predicted"/>
<dbReference type="OrthoDB" id="305419at2157"/>
<evidence type="ECO:0000313" key="2">
    <source>
        <dbReference type="EMBL" id="SEH66775.1"/>
    </source>
</evidence>
<organism evidence="2 3">
    <name type="scientific">Halopenitus malekzadehii</name>
    <dbReference type="NCBI Taxonomy" id="1267564"/>
    <lineage>
        <taxon>Archaea</taxon>
        <taxon>Methanobacteriati</taxon>
        <taxon>Methanobacteriota</taxon>
        <taxon>Stenosarchaea group</taxon>
        <taxon>Halobacteria</taxon>
        <taxon>Halobacteriales</taxon>
        <taxon>Haloferacaceae</taxon>
        <taxon>Halopenitus</taxon>
    </lineage>
</organism>
<evidence type="ECO:0000256" key="1">
    <source>
        <dbReference type="SAM" id="MobiDB-lite"/>
    </source>
</evidence>
<dbReference type="Proteomes" id="UP000199215">
    <property type="component" value="Unassembled WGS sequence"/>
</dbReference>
<accession>A0A1H6K5S6</accession>
<protein>
    <submittedName>
        <fullName evidence="2">Uncharacterized protein</fullName>
    </submittedName>
</protein>
<feature type="region of interest" description="Disordered" evidence="1">
    <location>
        <begin position="242"/>
        <end position="298"/>
    </location>
</feature>
<dbReference type="STRING" id="1267564.SAMN05192561_1264"/>
<dbReference type="EMBL" id="FNWU01000026">
    <property type="protein sequence ID" value="SEH66775.1"/>
    <property type="molecule type" value="Genomic_DNA"/>
</dbReference>
<keyword evidence="3" id="KW-1185">Reference proteome</keyword>
<feature type="compositionally biased region" description="Acidic residues" evidence="1">
    <location>
        <begin position="276"/>
        <end position="298"/>
    </location>
</feature>
<name>A0A1H6K5S6_9EURY</name>
<evidence type="ECO:0000313" key="3">
    <source>
        <dbReference type="Proteomes" id="UP000199215"/>
    </source>
</evidence>